<evidence type="ECO:0000256" key="6">
    <source>
        <dbReference type="ARBA" id="ARBA00022781"/>
    </source>
</evidence>
<dbReference type="GeneID" id="14048425"/>
<evidence type="ECO:0000256" key="3">
    <source>
        <dbReference type="ARBA" id="ARBA00022448"/>
    </source>
</evidence>
<name>K7N8E7_HERSQ</name>
<evidence type="ECO:0000256" key="9">
    <source>
        <dbReference type="ARBA" id="ARBA00023128"/>
    </source>
</evidence>
<dbReference type="InterPro" id="IPR050635">
    <property type="entry name" value="ATPase_protein_8"/>
</dbReference>
<dbReference type="EMBL" id="HQ456774">
    <property type="protein sequence ID" value="ADR03273.1"/>
    <property type="molecule type" value="Genomic_DNA"/>
</dbReference>
<evidence type="ECO:0000256" key="1">
    <source>
        <dbReference type="ARBA" id="ARBA00004304"/>
    </source>
</evidence>
<proteinExistence type="inferred from homology"/>
<dbReference type="Pfam" id="PF00895">
    <property type="entry name" value="ATP-synt_8"/>
    <property type="match status" value="1"/>
</dbReference>
<feature type="transmembrane region" description="Helical" evidence="13">
    <location>
        <begin position="6"/>
        <end position="25"/>
    </location>
</feature>
<dbReference type="GO" id="GO:0045259">
    <property type="term" value="C:proton-transporting ATP synthase complex"/>
    <property type="evidence" value="ECO:0007669"/>
    <property type="project" value="UniProtKB-KW"/>
</dbReference>
<dbReference type="CTD" id="4509"/>
<evidence type="ECO:0000256" key="5">
    <source>
        <dbReference type="ARBA" id="ARBA00022692"/>
    </source>
</evidence>
<comment type="similarity">
    <text evidence="2 12">Belongs to the ATPase protein 8 family.</text>
</comment>
<keyword evidence="10 13" id="KW-0472">Membrane</keyword>
<keyword evidence="8 12" id="KW-0406">Ion transport</keyword>
<reference evidence="14" key="1">
    <citation type="journal article" date="2012" name="Proc. R. Soc. B">
        <title>Discovery of a new family of amphibians from northeast India with ancient links to Africa.</title>
        <authorList>
            <person name="Kamei R.G."/>
            <person name="Mauro D.S."/>
            <person name="Gower D.J."/>
            <person name="Van Bocxlaer I."/>
            <person name="Sherratt E."/>
            <person name="Thomas A."/>
            <person name="Babu S."/>
            <person name="Bossuyt F."/>
            <person name="Wilkinson M."/>
            <person name="Biju S.D."/>
        </authorList>
    </citation>
    <scope>NUCLEOTIDE SEQUENCE</scope>
</reference>
<evidence type="ECO:0000256" key="2">
    <source>
        <dbReference type="ARBA" id="ARBA00008892"/>
    </source>
</evidence>
<protein>
    <recommendedName>
        <fullName evidence="12">ATP synthase complex subunit 8</fullName>
    </recommendedName>
</protein>
<geneLocation type="mitochondrion" evidence="14"/>
<dbReference type="GO" id="GO:0015078">
    <property type="term" value="F:proton transmembrane transporter activity"/>
    <property type="evidence" value="ECO:0007669"/>
    <property type="project" value="InterPro"/>
</dbReference>
<dbReference type="PANTHER" id="PTHR39937">
    <property type="entry name" value="ATP SYNTHASE PROTEIN 8"/>
    <property type="match status" value="1"/>
</dbReference>
<keyword evidence="9 12" id="KW-0496">Mitochondrion</keyword>
<keyword evidence="11" id="KW-0066">ATP synthesis</keyword>
<gene>
    <name evidence="14" type="primary">ATP8</name>
</gene>
<evidence type="ECO:0000256" key="12">
    <source>
        <dbReference type="RuleBase" id="RU003661"/>
    </source>
</evidence>
<evidence type="ECO:0000256" key="4">
    <source>
        <dbReference type="ARBA" id="ARBA00022547"/>
    </source>
</evidence>
<keyword evidence="7 13" id="KW-1133">Transmembrane helix</keyword>
<organism evidence="14">
    <name type="scientific">Herpele squalostoma</name>
    <name type="common">Congo caecilian</name>
    <name type="synonym">Caecilia squalostoma</name>
    <dbReference type="NCBI Taxonomy" id="118254"/>
    <lineage>
        <taxon>Eukaryota</taxon>
        <taxon>Metazoa</taxon>
        <taxon>Chordata</taxon>
        <taxon>Craniata</taxon>
        <taxon>Vertebrata</taxon>
        <taxon>Euteleostomi</taxon>
        <taxon>Amphibia</taxon>
        <taxon>Gymnophiona</taxon>
        <taxon>Herpelidae</taxon>
        <taxon>Herpele</taxon>
    </lineage>
</organism>
<comment type="subcellular location">
    <subcellularLocation>
        <location evidence="1 12">Mitochondrion membrane</location>
        <topology evidence="1 12">Single-pass membrane protein</topology>
    </subcellularLocation>
</comment>
<evidence type="ECO:0000313" key="14">
    <source>
        <dbReference type="EMBL" id="ADR03273.1"/>
    </source>
</evidence>
<dbReference type="RefSeq" id="YP_007024986.1">
    <property type="nucleotide sequence ID" value="NC_019586.1"/>
</dbReference>
<sequence>MPQLNPSPWLMIMLSSWLILLTAMFTKIISHKPTNDIHTEHHKKHSTPWTWPW</sequence>
<evidence type="ECO:0000256" key="10">
    <source>
        <dbReference type="ARBA" id="ARBA00023136"/>
    </source>
</evidence>
<dbReference type="GO" id="GO:0015986">
    <property type="term" value="P:proton motive force-driven ATP synthesis"/>
    <property type="evidence" value="ECO:0007669"/>
    <property type="project" value="InterPro"/>
</dbReference>
<dbReference type="AlphaFoldDB" id="K7N8E7"/>
<dbReference type="PANTHER" id="PTHR39937:SF1">
    <property type="entry name" value="ATP SYNTHASE PROTEIN 8"/>
    <property type="match status" value="1"/>
</dbReference>
<reference evidence="14" key="2">
    <citation type="journal article" date="2012" name="Syst. Biol.">
        <title>Experimental design in phylogenetics: testing predictions from expected information.</title>
        <authorList>
            <person name="San Mauro D."/>
            <person name="Gower D.J."/>
            <person name="Cotton J.A."/>
            <person name="Zardoya R."/>
            <person name="Wilkinson M."/>
            <person name="Massingham T."/>
        </authorList>
    </citation>
    <scope>NUCLEOTIDE SEQUENCE</scope>
</reference>
<keyword evidence="6 12" id="KW-0375">Hydrogen ion transport</keyword>
<evidence type="ECO:0000256" key="11">
    <source>
        <dbReference type="ARBA" id="ARBA00023310"/>
    </source>
</evidence>
<evidence type="ECO:0000256" key="13">
    <source>
        <dbReference type="SAM" id="Phobius"/>
    </source>
</evidence>
<evidence type="ECO:0000256" key="7">
    <source>
        <dbReference type="ARBA" id="ARBA00022989"/>
    </source>
</evidence>
<keyword evidence="4 12" id="KW-0138">CF(0)</keyword>
<keyword evidence="3 12" id="KW-0813">Transport</keyword>
<evidence type="ECO:0000256" key="8">
    <source>
        <dbReference type="ARBA" id="ARBA00023065"/>
    </source>
</evidence>
<keyword evidence="5 12" id="KW-0812">Transmembrane</keyword>
<dbReference type="InterPro" id="IPR001421">
    <property type="entry name" value="ATP8_metazoa"/>
</dbReference>
<accession>K7N8E7</accession>
<dbReference type="GO" id="GO:0031966">
    <property type="term" value="C:mitochondrial membrane"/>
    <property type="evidence" value="ECO:0007669"/>
    <property type="project" value="UniProtKB-SubCell"/>
</dbReference>